<feature type="compositionally biased region" description="Basic and acidic residues" evidence="1">
    <location>
        <begin position="102"/>
        <end position="112"/>
    </location>
</feature>
<feature type="region of interest" description="Disordered" evidence="1">
    <location>
        <begin position="87"/>
        <end position="112"/>
    </location>
</feature>
<keyword evidence="3" id="KW-1185">Reference proteome</keyword>
<organism evidence="2 3">
    <name type="scientific">Elysia crispata</name>
    <name type="common">lettuce slug</name>
    <dbReference type="NCBI Taxonomy" id="231223"/>
    <lineage>
        <taxon>Eukaryota</taxon>
        <taxon>Metazoa</taxon>
        <taxon>Spiralia</taxon>
        <taxon>Lophotrochozoa</taxon>
        <taxon>Mollusca</taxon>
        <taxon>Gastropoda</taxon>
        <taxon>Heterobranchia</taxon>
        <taxon>Euthyneura</taxon>
        <taxon>Panpulmonata</taxon>
        <taxon>Sacoglossa</taxon>
        <taxon>Placobranchoidea</taxon>
        <taxon>Plakobranchidae</taxon>
        <taxon>Elysia</taxon>
    </lineage>
</organism>
<name>A0AAE0Y1L7_9GAST</name>
<comment type="caution">
    <text evidence="2">The sequence shown here is derived from an EMBL/GenBank/DDBJ whole genome shotgun (WGS) entry which is preliminary data.</text>
</comment>
<reference evidence="2" key="1">
    <citation type="journal article" date="2023" name="G3 (Bethesda)">
        <title>A reference genome for the long-term kleptoplast-retaining sea slug Elysia crispata morphotype clarki.</title>
        <authorList>
            <person name="Eastman K.E."/>
            <person name="Pendleton A.L."/>
            <person name="Shaikh M.A."/>
            <person name="Suttiyut T."/>
            <person name="Ogas R."/>
            <person name="Tomko P."/>
            <person name="Gavelis G."/>
            <person name="Widhalm J.R."/>
            <person name="Wisecaver J.H."/>
        </authorList>
    </citation>
    <scope>NUCLEOTIDE SEQUENCE</scope>
    <source>
        <strain evidence="2">ECLA1</strain>
    </source>
</reference>
<evidence type="ECO:0000313" key="3">
    <source>
        <dbReference type="Proteomes" id="UP001283361"/>
    </source>
</evidence>
<protein>
    <submittedName>
        <fullName evidence="2">Uncharacterized protein</fullName>
    </submittedName>
</protein>
<gene>
    <name evidence="2" type="ORF">RRG08_060066</name>
</gene>
<dbReference type="AlphaFoldDB" id="A0AAE0Y1L7"/>
<evidence type="ECO:0000313" key="2">
    <source>
        <dbReference type="EMBL" id="KAK3728279.1"/>
    </source>
</evidence>
<accession>A0AAE0Y1L7</accession>
<evidence type="ECO:0000256" key="1">
    <source>
        <dbReference type="SAM" id="MobiDB-lite"/>
    </source>
</evidence>
<sequence length="112" mass="12392">MNRTGQASKSWDEIGVARVRGVGESWEGEGGYEAVKKGDRWYNKSGEQFRLAREEQSNGVYVSLKFFPFIARARFSESIACNLALSNEKNTQQPPSGIDNGITKDRTNGTVG</sequence>
<dbReference type="Proteomes" id="UP001283361">
    <property type="component" value="Unassembled WGS sequence"/>
</dbReference>
<dbReference type="EMBL" id="JAWDGP010007194">
    <property type="protein sequence ID" value="KAK3728279.1"/>
    <property type="molecule type" value="Genomic_DNA"/>
</dbReference>
<proteinExistence type="predicted"/>